<dbReference type="PANTHER" id="PTHR36930">
    <property type="entry name" value="METAL-SULFUR CLUSTER BIOSYNTHESIS PROTEINS YUAD-RELATED"/>
    <property type="match status" value="1"/>
</dbReference>
<proteinExistence type="predicted"/>
<dbReference type="Gene3D" id="2.40.33.20">
    <property type="entry name" value="PK beta-barrel domain-like"/>
    <property type="match status" value="1"/>
</dbReference>
<dbReference type="PROSITE" id="PS51340">
    <property type="entry name" value="MOSC"/>
    <property type="match status" value="1"/>
</dbReference>
<evidence type="ECO:0000313" key="4">
    <source>
        <dbReference type="Proteomes" id="UP000281738"/>
    </source>
</evidence>
<reference evidence="3 4" key="1">
    <citation type="submission" date="2018-11" db="EMBL/GenBank/DDBJ databases">
        <title>Sequencing the genomes of 1000 actinobacteria strains.</title>
        <authorList>
            <person name="Klenk H.-P."/>
        </authorList>
    </citation>
    <scope>NUCLEOTIDE SEQUENCE [LARGE SCALE GENOMIC DNA]</scope>
    <source>
        <strain evidence="3 4">DSM 12652</strain>
    </source>
</reference>
<keyword evidence="4" id="KW-1185">Reference proteome</keyword>
<dbReference type="InterPro" id="IPR011037">
    <property type="entry name" value="Pyrv_Knase-like_insert_dom_sf"/>
</dbReference>
<accession>A0A3N2CTA5</accession>
<name>A0A3N2CTA5_9ACTN</name>
<sequence length="158" mass="16705">MDAPSIPDDPRPTVLALHVAPERHAPVRAVTEVVAEAGAGLVGDRFHGTRHRHVSLQSATDLDAAADELGRPVEPGGTRRNVTLSHGEVPTEPGARVRIGDVELEVVRLAAPCRLMEDSLGPGGRTALRRRGGSVLRVLHGGTIRVGDPVDLPVMLAR</sequence>
<comment type="caution">
    <text evidence="3">The sequence shown here is derived from an EMBL/GenBank/DDBJ whole genome shotgun (WGS) entry which is preliminary data.</text>
</comment>
<dbReference type="InterPro" id="IPR005302">
    <property type="entry name" value="MoCF_Sase_C"/>
</dbReference>
<dbReference type="Pfam" id="PF03473">
    <property type="entry name" value="MOSC"/>
    <property type="match status" value="1"/>
</dbReference>
<organism evidence="3 4">
    <name type="scientific">Nocardioides aurantiacus</name>
    <dbReference type="NCBI Taxonomy" id="86796"/>
    <lineage>
        <taxon>Bacteria</taxon>
        <taxon>Bacillati</taxon>
        <taxon>Actinomycetota</taxon>
        <taxon>Actinomycetes</taxon>
        <taxon>Propionibacteriales</taxon>
        <taxon>Nocardioidaceae</taxon>
        <taxon>Nocardioides</taxon>
    </lineage>
</organism>
<evidence type="ECO:0000256" key="1">
    <source>
        <dbReference type="SAM" id="MobiDB-lite"/>
    </source>
</evidence>
<dbReference type="AlphaFoldDB" id="A0A3N2CTA5"/>
<feature type="domain" description="MOSC" evidence="2">
    <location>
        <begin position="28"/>
        <end position="153"/>
    </location>
</feature>
<dbReference type="InterPro" id="IPR052716">
    <property type="entry name" value="MOSC_domain"/>
</dbReference>
<dbReference type="RefSeq" id="WP_211332465.1">
    <property type="nucleotide sequence ID" value="NZ_RKHO01000001.1"/>
</dbReference>
<protein>
    <submittedName>
        <fullName evidence="3">MOSC domain-containing protein</fullName>
    </submittedName>
</protein>
<dbReference type="EMBL" id="RKHO01000001">
    <property type="protein sequence ID" value="ROR90769.1"/>
    <property type="molecule type" value="Genomic_DNA"/>
</dbReference>
<feature type="region of interest" description="Disordered" evidence="1">
    <location>
        <begin position="65"/>
        <end position="93"/>
    </location>
</feature>
<dbReference type="GO" id="GO:0030170">
    <property type="term" value="F:pyridoxal phosphate binding"/>
    <property type="evidence" value="ECO:0007669"/>
    <property type="project" value="InterPro"/>
</dbReference>
<dbReference type="Proteomes" id="UP000281738">
    <property type="component" value="Unassembled WGS sequence"/>
</dbReference>
<evidence type="ECO:0000313" key="3">
    <source>
        <dbReference type="EMBL" id="ROR90769.1"/>
    </source>
</evidence>
<evidence type="ECO:0000259" key="2">
    <source>
        <dbReference type="PROSITE" id="PS51340"/>
    </source>
</evidence>
<dbReference type="PANTHER" id="PTHR36930:SF1">
    <property type="entry name" value="MOSC DOMAIN-CONTAINING PROTEIN"/>
    <property type="match status" value="1"/>
</dbReference>
<dbReference type="SUPFAM" id="SSF50800">
    <property type="entry name" value="PK beta-barrel domain-like"/>
    <property type="match status" value="1"/>
</dbReference>
<gene>
    <name evidence="3" type="ORF">EDD33_1617</name>
</gene>
<dbReference type="GO" id="GO:0030151">
    <property type="term" value="F:molybdenum ion binding"/>
    <property type="evidence" value="ECO:0007669"/>
    <property type="project" value="InterPro"/>
</dbReference>
<dbReference type="GO" id="GO:0003824">
    <property type="term" value="F:catalytic activity"/>
    <property type="evidence" value="ECO:0007669"/>
    <property type="project" value="InterPro"/>
</dbReference>